<name>A0AAF3FQS3_9BILA</name>
<evidence type="ECO:0000313" key="2">
    <source>
        <dbReference type="Proteomes" id="UP000887575"/>
    </source>
</evidence>
<feature type="chain" id="PRO_5042097137" description="C-type lectin domain-containing protein" evidence="1">
    <location>
        <begin position="16"/>
        <end position="81"/>
    </location>
</feature>
<protein>
    <recommendedName>
        <fullName evidence="4">C-type lectin domain-containing protein</fullName>
    </recommendedName>
</protein>
<dbReference type="Proteomes" id="UP000887575">
    <property type="component" value="Unassembled WGS sequence"/>
</dbReference>
<reference evidence="3" key="1">
    <citation type="submission" date="2024-02" db="UniProtKB">
        <authorList>
            <consortium name="WormBaseParasite"/>
        </authorList>
    </citation>
    <scope>IDENTIFICATION</scope>
</reference>
<dbReference type="SUPFAM" id="SSF56436">
    <property type="entry name" value="C-type lectin-like"/>
    <property type="match status" value="1"/>
</dbReference>
<dbReference type="InterPro" id="IPR016186">
    <property type="entry name" value="C-type_lectin-like/link_sf"/>
</dbReference>
<sequence length="81" mass="9511">MRLSIFFAILRLLLTQDPQCPNHYQYPADLDICLNEWTAKTTWSYALSTCRDDGGEFISIHNAFENAVWANIQQRNRRFSL</sequence>
<evidence type="ECO:0008006" key="4">
    <source>
        <dbReference type="Google" id="ProtNLM"/>
    </source>
</evidence>
<organism evidence="2 3">
    <name type="scientific">Mesorhabditis belari</name>
    <dbReference type="NCBI Taxonomy" id="2138241"/>
    <lineage>
        <taxon>Eukaryota</taxon>
        <taxon>Metazoa</taxon>
        <taxon>Ecdysozoa</taxon>
        <taxon>Nematoda</taxon>
        <taxon>Chromadorea</taxon>
        <taxon>Rhabditida</taxon>
        <taxon>Rhabditina</taxon>
        <taxon>Rhabditomorpha</taxon>
        <taxon>Rhabditoidea</taxon>
        <taxon>Rhabditidae</taxon>
        <taxon>Mesorhabditinae</taxon>
        <taxon>Mesorhabditis</taxon>
    </lineage>
</organism>
<evidence type="ECO:0000256" key="1">
    <source>
        <dbReference type="SAM" id="SignalP"/>
    </source>
</evidence>
<keyword evidence="1" id="KW-0732">Signal</keyword>
<dbReference type="InterPro" id="IPR016187">
    <property type="entry name" value="CTDL_fold"/>
</dbReference>
<dbReference type="WBParaSite" id="MBELARI_LOCUS80">
    <property type="protein sequence ID" value="MBELARI_LOCUS80"/>
    <property type="gene ID" value="MBELARI_LOCUS80"/>
</dbReference>
<proteinExistence type="predicted"/>
<feature type="signal peptide" evidence="1">
    <location>
        <begin position="1"/>
        <end position="15"/>
    </location>
</feature>
<accession>A0AAF3FQS3</accession>
<dbReference type="AlphaFoldDB" id="A0AAF3FQS3"/>
<evidence type="ECO:0000313" key="3">
    <source>
        <dbReference type="WBParaSite" id="MBELARI_LOCUS80"/>
    </source>
</evidence>
<keyword evidence="2" id="KW-1185">Reference proteome</keyword>
<dbReference type="Gene3D" id="3.10.100.10">
    <property type="entry name" value="Mannose-Binding Protein A, subunit A"/>
    <property type="match status" value="1"/>
</dbReference>